<name>A0ABZ1UD15_9ACTN</name>
<dbReference type="Proteomes" id="UP001432222">
    <property type="component" value="Chromosome"/>
</dbReference>
<evidence type="ECO:0000256" key="2">
    <source>
        <dbReference type="SAM" id="SignalP"/>
    </source>
</evidence>
<feature type="region of interest" description="Disordered" evidence="1">
    <location>
        <begin position="347"/>
        <end position="367"/>
    </location>
</feature>
<evidence type="ECO:0000313" key="3">
    <source>
        <dbReference type="EMBL" id="WUQ88230.1"/>
    </source>
</evidence>
<dbReference type="RefSeq" id="WP_328958780.1">
    <property type="nucleotide sequence ID" value="NZ_CP108110.1"/>
</dbReference>
<protein>
    <submittedName>
        <fullName evidence="3">Peptidase</fullName>
    </submittedName>
</protein>
<feature type="signal peptide" evidence="2">
    <location>
        <begin position="1"/>
        <end position="29"/>
    </location>
</feature>
<keyword evidence="4" id="KW-1185">Reference proteome</keyword>
<keyword evidence="2" id="KW-0732">Signal</keyword>
<evidence type="ECO:0000313" key="4">
    <source>
        <dbReference type="Proteomes" id="UP001432222"/>
    </source>
</evidence>
<reference evidence="3" key="1">
    <citation type="submission" date="2022-10" db="EMBL/GenBank/DDBJ databases">
        <title>The complete genomes of actinobacterial strains from the NBC collection.</title>
        <authorList>
            <person name="Joergensen T.S."/>
            <person name="Alvarez Arevalo M."/>
            <person name="Sterndorff E.B."/>
            <person name="Faurdal D."/>
            <person name="Vuksanovic O."/>
            <person name="Mourched A.-S."/>
            <person name="Charusanti P."/>
            <person name="Shaw S."/>
            <person name="Blin K."/>
            <person name="Weber T."/>
        </authorList>
    </citation>
    <scope>NUCLEOTIDE SEQUENCE</scope>
    <source>
        <strain evidence="3">NBC_00222</strain>
    </source>
</reference>
<accession>A0ABZ1UD15</accession>
<gene>
    <name evidence="3" type="ORF">OHA16_37725</name>
</gene>
<organism evidence="3 4">
    <name type="scientific">Kitasatospora purpeofusca</name>
    <dbReference type="NCBI Taxonomy" id="67352"/>
    <lineage>
        <taxon>Bacteria</taxon>
        <taxon>Bacillati</taxon>
        <taxon>Actinomycetota</taxon>
        <taxon>Actinomycetes</taxon>
        <taxon>Kitasatosporales</taxon>
        <taxon>Streptomycetaceae</taxon>
        <taxon>Kitasatospora</taxon>
    </lineage>
</organism>
<evidence type="ECO:0000256" key="1">
    <source>
        <dbReference type="SAM" id="MobiDB-lite"/>
    </source>
</evidence>
<dbReference type="SUPFAM" id="SSF48239">
    <property type="entry name" value="Terpenoid cyclases/Protein prenyltransferases"/>
    <property type="match status" value="1"/>
</dbReference>
<sequence length="367" mass="36239">MSASALRRRPLRLLAISAVVLTATLPAAAAAQAAAPAAPSASGDAATTYRPDAAAAGWLARQLVDGDHFESVFDGTAYPDQGLTIDAVLAFAAAGSADQAAARATAWLARPDILSGYLGDGTTEAYAGATAKLLLAAEVRGTAPSAFGGVDLPARLRSLLTPSGRFSDRSQWGDYSNAFGQSLALIALQRTPGGAPASAVDFLAAAQCADGGFPVAFGQATCTADTDATALAAQALAATGRSAKAKAGLDWLTAHQNTDGGFAAAGATTSNANSTGLATSALLPGGRFLSGLKGWSSLAKLQQGCSADPAVRGAVAYDASGFNPASATRATAQAVLGLSGQGLADLSAHGARPSTPTLACPAPAARP</sequence>
<feature type="chain" id="PRO_5046174217" evidence="2">
    <location>
        <begin position="30"/>
        <end position="367"/>
    </location>
</feature>
<dbReference type="InterPro" id="IPR008930">
    <property type="entry name" value="Terpenoid_cyclase/PrenylTrfase"/>
</dbReference>
<dbReference type="EMBL" id="CP108110">
    <property type="protein sequence ID" value="WUQ88230.1"/>
    <property type="molecule type" value="Genomic_DNA"/>
</dbReference>
<proteinExistence type="predicted"/>
<dbReference type="Gene3D" id="1.50.10.20">
    <property type="match status" value="1"/>
</dbReference>